<sequence length="337" mass="35654">MKLKKWLTGVLAAAMALSLAACSDGGAESADAGSEDSITLGFAQVGSESEWRTANTDNIKAAAEAAGVTLQFSDAQQKQENQIKAIRSFIASDVDVISFCPIVETGWDTVLQEAKDAGIPVVLVDRGVTADPSLYVTHIFADALKEGANAFNWVDEYMTAEGKTPRAGGDQFQVAILEGTVGSSVAADRLQGFNDAMAESPNSGKYNVICSQTGEYTRAKGMEVMESFLKSDGDKIDILFSCNGDMALGAIQAIEAAGLKPGEDIVIVSIDAAKGEFNAMIEGKMNCAVEHTPNFGETLMETAKKIVAGEEVPATIELEEGIFPADIAEQELPNRTY</sequence>
<reference evidence="7" key="1">
    <citation type="submission" date="2018-12" db="EMBL/GenBank/DDBJ databases">
        <title>Dusodibacter welbiota gen. nov., sp. nov., isolated from human faeces and emended description of the Oscillibacter genus.</title>
        <authorList>
            <person name="Le Roy T."/>
            <person name="Van der Smissen P."/>
            <person name="Delzenne N."/>
            <person name="Muccioli G."/>
            <person name="Collet J.F."/>
            <person name="Cani P.D."/>
        </authorList>
    </citation>
    <scope>NUCLEOTIDE SEQUENCE [LARGE SCALE GENOMIC DNA]</scope>
    <source>
        <strain evidence="7">J115</strain>
    </source>
</reference>
<evidence type="ECO:0000313" key="7">
    <source>
        <dbReference type="Proteomes" id="UP000298642"/>
    </source>
</evidence>
<name>A0A4D7B0J7_9FIRM</name>
<evidence type="ECO:0000256" key="1">
    <source>
        <dbReference type="ARBA" id="ARBA00004196"/>
    </source>
</evidence>
<evidence type="ECO:0000256" key="3">
    <source>
        <dbReference type="ARBA" id="ARBA00022729"/>
    </source>
</evidence>
<dbReference type="PANTHER" id="PTHR46847:SF3">
    <property type="entry name" value="GALACTOFURANOSE-BINDING PROTEIN YTFQ"/>
    <property type="match status" value="1"/>
</dbReference>
<dbReference type="SUPFAM" id="SSF53822">
    <property type="entry name" value="Periplasmic binding protein-like I"/>
    <property type="match status" value="1"/>
</dbReference>
<gene>
    <name evidence="6" type="ORF">EIO64_11415</name>
</gene>
<dbReference type="AlphaFoldDB" id="A0A4D7B0J7"/>
<dbReference type="EMBL" id="CP034413">
    <property type="protein sequence ID" value="QCI59752.1"/>
    <property type="molecule type" value="Genomic_DNA"/>
</dbReference>
<accession>A0A4D7B0J7</accession>
<dbReference type="Proteomes" id="UP000298642">
    <property type="component" value="Chromosome"/>
</dbReference>
<proteinExistence type="inferred from homology"/>
<dbReference type="RefSeq" id="WP_136891380.1">
    <property type="nucleotide sequence ID" value="NZ_CP034413.3"/>
</dbReference>
<dbReference type="CDD" id="cd06309">
    <property type="entry name" value="PBP1_galactofuranose_YtfQ-like"/>
    <property type="match status" value="1"/>
</dbReference>
<feature type="domain" description="Periplasmic binding protein" evidence="5">
    <location>
        <begin position="45"/>
        <end position="311"/>
    </location>
</feature>
<evidence type="ECO:0000256" key="4">
    <source>
        <dbReference type="SAM" id="SignalP"/>
    </source>
</evidence>
<dbReference type="PROSITE" id="PS51257">
    <property type="entry name" value="PROKAR_LIPOPROTEIN"/>
    <property type="match status" value="1"/>
</dbReference>
<dbReference type="GO" id="GO:0030313">
    <property type="term" value="C:cell envelope"/>
    <property type="evidence" value="ECO:0007669"/>
    <property type="project" value="UniProtKB-SubCell"/>
</dbReference>
<comment type="similarity">
    <text evidence="2">Belongs to the bacterial solute-binding protein 2 family.</text>
</comment>
<evidence type="ECO:0000313" key="6">
    <source>
        <dbReference type="EMBL" id="QCI59752.1"/>
    </source>
</evidence>
<dbReference type="Pfam" id="PF13407">
    <property type="entry name" value="Peripla_BP_4"/>
    <property type="match status" value="1"/>
</dbReference>
<evidence type="ECO:0000256" key="2">
    <source>
        <dbReference type="ARBA" id="ARBA00007639"/>
    </source>
</evidence>
<comment type="subcellular location">
    <subcellularLocation>
        <location evidence="1">Cell envelope</location>
    </subcellularLocation>
</comment>
<dbReference type="InterPro" id="IPR025997">
    <property type="entry name" value="SBP_2_dom"/>
</dbReference>
<feature type="signal peptide" evidence="4">
    <location>
        <begin position="1"/>
        <end position="20"/>
    </location>
</feature>
<keyword evidence="3 4" id="KW-0732">Signal</keyword>
<dbReference type="InterPro" id="IPR028082">
    <property type="entry name" value="Peripla_BP_I"/>
</dbReference>
<dbReference type="KEGG" id="obj:EIO64_11415"/>
<dbReference type="Gene3D" id="3.40.50.2300">
    <property type="match status" value="2"/>
</dbReference>
<evidence type="ECO:0000259" key="5">
    <source>
        <dbReference type="Pfam" id="PF13407"/>
    </source>
</evidence>
<feature type="chain" id="PRO_5038883065" evidence="4">
    <location>
        <begin position="21"/>
        <end position="337"/>
    </location>
</feature>
<organism evidence="6 7">
    <name type="scientific">Dysosmobacter welbionis</name>
    <dbReference type="NCBI Taxonomy" id="2093857"/>
    <lineage>
        <taxon>Bacteria</taxon>
        <taxon>Bacillati</taxon>
        <taxon>Bacillota</taxon>
        <taxon>Clostridia</taxon>
        <taxon>Eubacteriales</taxon>
        <taxon>Oscillospiraceae</taxon>
        <taxon>Dysosmobacter</taxon>
    </lineage>
</organism>
<dbReference type="GO" id="GO:0030246">
    <property type="term" value="F:carbohydrate binding"/>
    <property type="evidence" value="ECO:0007669"/>
    <property type="project" value="UniProtKB-ARBA"/>
</dbReference>
<protein>
    <submittedName>
        <fullName evidence="6">ABC transporter substrate-binding protein</fullName>
    </submittedName>
</protein>
<dbReference type="PANTHER" id="PTHR46847">
    <property type="entry name" value="D-ALLOSE-BINDING PERIPLASMIC PROTEIN-RELATED"/>
    <property type="match status" value="1"/>
</dbReference>
<keyword evidence="7" id="KW-1185">Reference proteome</keyword>